<reference evidence="10 11" key="1">
    <citation type="journal article" date="2016" name="Genome Biol. Evol.">
        <title>Divergent and convergent evolution of fungal pathogenicity.</title>
        <authorList>
            <person name="Shang Y."/>
            <person name="Xiao G."/>
            <person name="Zheng P."/>
            <person name="Cen K."/>
            <person name="Zhan S."/>
            <person name="Wang C."/>
        </authorList>
    </citation>
    <scope>NUCLEOTIDE SEQUENCE [LARGE SCALE GENOMIC DNA]</scope>
    <source>
        <strain evidence="10 11">ARSEF 2679</strain>
    </source>
</reference>
<dbReference type="GO" id="GO:0005730">
    <property type="term" value="C:nucleolus"/>
    <property type="evidence" value="ECO:0007669"/>
    <property type="project" value="UniProtKB-SubCell"/>
</dbReference>
<comment type="subcellular location">
    <subcellularLocation>
        <location evidence="1">Nucleus</location>
        <location evidence="1">Nucleolus</location>
    </subcellularLocation>
</comment>
<dbReference type="SUPFAM" id="SSF54928">
    <property type="entry name" value="RNA-binding domain, RBD"/>
    <property type="match status" value="1"/>
</dbReference>
<sequence>MAPNANDFLDASESENDHIDIYDSEDEFAKGGSRSTKRRKPSRDDDDSEQARSDADHDGGSDDDEDDDGDDDAKSTQGEEQPTKKQTKLPKLQADLPNVSRPLARKNLVATEKAVKKSGVAYLSRIPPFMKPAKLRSLLEPYGAINRIFLAPEDAAAHARRVRAGGNKKRTYTEGWVEFINKKDAKDACALLNARTVGGKKGSYYRDDLWNLLYLRGFKWRDLTGQIAAEDAERASRMRAEIGRASRENKEFARNVEQGKAMEGIARTAAARKRKAGDEEGGGGAQEEEGEEDGQETRKKQRNTRTFKQIPLAKKQNDTEEQPERVTRVLSSIF</sequence>
<dbReference type="PANTHER" id="PTHR12311">
    <property type="entry name" value="ACTIVATOR OF BASAL TRANSCRIPTION 1"/>
    <property type="match status" value="1"/>
</dbReference>
<dbReference type="GO" id="GO:0000472">
    <property type="term" value="P:endonucleolytic cleavage to generate mature 5'-end of SSU-rRNA from (SSU-rRNA, 5.8S rRNA, LSU-rRNA)"/>
    <property type="evidence" value="ECO:0007669"/>
    <property type="project" value="TreeGrafter"/>
</dbReference>
<comment type="function">
    <text evidence="7">Involved in the small subunit (SSU) processome assembly and function, and in the 18S rRNA synthesis. Required for the early cleavages at sites A0, A1 and A2.</text>
</comment>
<evidence type="ECO:0000256" key="1">
    <source>
        <dbReference type="ARBA" id="ARBA00004604"/>
    </source>
</evidence>
<evidence type="ECO:0000256" key="6">
    <source>
        <dbReference type="ARBA" id="ARBA00023242"/>
    </source>
</evidence>
<accession>A0A167UF09</accession>
<evidence type="ECO:0000313" key="10">
    <source>
        <dbReference type="EMBL" id="OAA61521.1"/>
    </source>
</evidence>
<keyword evidence="5" id="KW-0694">RNA-binding</keyword>
<dbReference type="GeneID" id="30021892"/>
<keyword evidence="11" id="KW-1185">Reference proteome</keyword>
<dbReference type="GO" id="GO:0000480">
    <property type="term" value="P:endonucleolytic cleavage in 5'-ETS of tricistronic rRNA transcript (SSU-rRNA, 5.8S rRNA, LSU-rRNA)"/>
    <property type="evidence" value="ECO:0007669"/>
    <property type="project" value="TreeGrafter"/>
</dbReference>
<dbReference type="Gene3D" id="3.30.70.330">
    <property type="match status" value="1"/>
</dbReference>
<keyword evidence="3" id="KW-0690">Ribosome biogenesis</keyword>
<gene>
    <name evidence="10" type="ORF">ISF_05600</name>
</gene>
<evidence type="ECO:0000256" key="2">
    <source>
        <dbReference type="ARBA" id="ARBA00005819"/>
    </source>
</evidence>
<dbReference type="Proteomes" id="UP000076744">
    <property type="component" value="Unassembled WGS sequence"/>
</dbReference>
<dbReference type="PANTHER" id="PTHR12311:SF7">
    <property type="entry name" value="ACTIVATOR OF BASAL TRANSCRIPTION 1"/>
    <property type="match status" value="1"/>
</dbReference>
<feature type="compositionally biased region" description="Acidic residues" evidence="9">
    <location>
        <begin position="61"/>
        <end position="71"/>
    </location>
</feature>
<evidence type="ECO:0000256" key="3">
    <source>
        <dbReference type="ARBA" id="ARBA00022517"/>
    </source>
</evidence>
<evidence type="ECO:0000313" key="11">
    <source>
        <dbReference type="Proteomes" id="UP000076744"/>
    </source>
</evidence>
<name>A0A167UF09_CORFA</name>
<feature type="region of interest" description="Disordered" evidence="9">
    <location>
        <begin position="259"/>
        <end position="334"/>
    </location>
</feature>
<dbReference type="InterPro" id="IPR034353">
    <property type="entry name" value="ABT1/ESF2_RRM"/>
</dbReference>
<dbReference type="GO" id="GO:0003723">
    <property type="term" value="F:RNA binding"/>
    <property type="evidence" value="ECO:0007669"/>
    <property type="project" value="UniProtKB-KW"/>
</dbReference>
<evidence type="ECO:0000256" key="8">
    <source>
        <dbReference type="ARBA" id="ARBA00032634"/>
    </source>
</evidence>
<dbReference type="AlphaFoldDB" id="A0A167UF09"/>
<proteinExistence type="inferred from homology"/>
<dbReference type="FunFam" id="3.30.70.330:FF:001147">
    <property type="entry name" value="Pre-rRNA-processing protein esf-2"/>
    <property type="match status" value="1"/>
</dbReference>
<dbReference type="GO" id="GO:0034462">
    <property type="term" value="P:small-subunit processome assembly"/>
    <property type="evidence" value="ECO:0007669"/>
    <property type="project" value="TreeGrafter"/>
</dbReference>
<comment type="similarity">
    <text evidence="2">Belongs to the ESF2/ABP1 family.</text>
</comment>
<evidence type="ECO:0000256" key="9">
    <source>
        <dbReference type="SAM" id="MobiDB-lite"/>
    </source>
</evidence>
<dbReference type="OrthoDB" id="287393at2759"/>
<protein>
    <recommendedName>
        <fullName evidence="8">18S rRNA factor 2</fullName>
    </recommendedName>
</protein>
<dbReference type="EMBL" id="AZHB01000013">
    <property type="protein sequence ID" value="OAA61521.1"/>
    <property type="molecule type" value="Genomic_DNA"/>
</dbReference>
<evidence type="ECO:0000256" key="7">
    <source>
        <dbReference type="ARBA" id="ARBA00025024"/>
    </source>
</evidence>
<evidence type="ECO:0000256" key="4">
    <source>
        <dbReference type="ARBA" id="ARBA00022552"/>
    </source>
</evidence>
<evidence type="ECO:0000256" key="5">
    <source>
        <dbReference type="ARBA" id="ARBA00022884"/>
    </source>
</evidence>
<dbReference type="InterPro" id="IPR012677">
    <property type="entry name" value="Nucleotide-bd_a/b_plait_sf"/>
</dbReference>
<dbReference type="CDD" id="cd12263">
    <property type="entry name" value="RRM_ABT1_like"/>
    <property type="match status" value="1"/>
</dbReference>
<dbReference type="InterPro" id="IPR039119">
    <property type="entry name" value="ABT1/Esf2"/>
</dbReference>
<dbReference type="InterPro" id="IPR035979">
    <property type="entry name" value="RBD_domain_sf"/>
</dbReference>
<feature type="region of interest" description="Disordered" evidence="9">
    <location>
        <begin position="1"/>
        <end position="96"/>
    </location>
</feature>
<feature type="compositionally biased region" description="Basic and acidic residues" evidence="9">
    <location>
        <begin position="49"/>
        <end position="60"/>
    </location>
</feature>
<organism evidence="10 11">
    <name type="scientific">Cordyceps fumosorosea (strain ARSEF 2679)</name>
    <name type="common">Isaria fumosorosea</name>
    <dbReference type="NCBI Taxonomy" id="1081104"/>
    <lineage>
        <taxon>Eukaryota</taxon>
        <taxon>Fungi</taxon>
        <taxon>Dikarya</taxon>
        <taxon>Ascomycota</taxon>
        <taxon>Pezizomycotina</taxon>
        <taxon>Sordariomycetes</taxon>
        <taxon>Hypocreomycetidae</taxon>
        <taxon>Hypocreales</taxon>
        <taxon>Cordycipitaceae</taxon>
        <taxon>Cordyceps</taxon>
    </lineage>
</organism>
<dbReference type="STRING" id="1081104.A0A167UF09"/>
<feature type="compositionally biased region" description="Basic and acidic residues" evidence="9">
    <location>
        <begin position="315"/>
        <end position="327"/>
    </location>
</feature>
<keyword evidence="4" id="KW-0698">rRNA processing</keyword>
<comment type="caution">
    <text evidence="10">The sequence shown here is derived from an EMBL/GenBank/DDBJ whole genome shotgun (WGS) entry which is preliminary data.</text>
</comment>
<dbReference type="GO" id="GO:0000447">
    <property type="term" value="P:endonucleolytic cleavage in ITS1 to separate SSU-rRNA from 5.8S rRNA and LSU-rRNA from tricistronic rRNA transcript (SSU-rRNA, 5.8S rRNA, LSU-rRNA)"/>
    <property type="evidence" value="ECO:0007669"/>
    <property type="project" value="TreeGrafter"/>
</dbReference>
<keyword evidence="6" id="KW-0539">Nucleus</keyword>
<dbReference type="RefSeq" id="XP_018703776.1">
    <property type="nucleotide sequence ID" value="XM_018849205.1"/>
</dbReference>